<gene>
    <name evidence="7" type="ORF">GCM10017621_30870</name>
</gene>
<feature type="transmembrane region" description="Helical" evidence="6">
    <location>
        <begin position="71"/>
        <end position="92"/>
    </location>
</feature>
<comment type="subcellular location">
    <subcellularLocation>
        <location evidence="1">Cell membrane</location>
        <topology evidence="1">Multi-pass membrane protein</topology>
    </subcellularLocation>
</comment>
<reference evidence="7" key="2">
    <citation type="submission" date="2023-01" db="EMBL/GenBank/DDBJ databases">
        <authorList>
            <person name="Sun Q."/>
            <person name="Evtushenko L."/>
        </authorList>
    </citation>
    <scope>NUCLEOTIDE SEQUENCE</scope>
    <source>
        <strain evidence="7">VKM B-1513</strain>
    </source>
</reference>
<keyword evidence="3 6" id="KW-0812">Transmembrane</keyword>
<evidence type="ECO:0000256" key="1">
    <source>
        <dbReference type="ARBA" id="ARBA00004651"/>
    </source>
</evidence>
<dbReference type="RefSeq" id="WP_271187923.1">
    <property type="nucleotide sequence ID" value="NZ_BSFE01000012.1"/>
</dbReference>
<dbReference type="GO" id="GO:0005886">
    <property type="term" value="C:plasma membrane"/>
    <property type="evidence" value="ECO:0007669"/>
    <property type="project" value="UniProtKB-SubCell"/>
</dbReference>
<sequence>MTPENFLLFAGALLVLFITPGPGIAAMVARTLDAGPVNAAIYGSGILLGDMFWFTLAVTGLSALATQLSGFWLAAKLVGVTYLSWMAFRAFWSAWTGARPKPVFRAGSKRSHAATFIAGVAMPLSNPKPIVFYLTLVPAFVPLEAITPATYALMLAMMTVLAVLTAGAYIGGAHRAREWLVTPAVRRGADIVTGLVMTGIAILLLVAR</sequence>
<name>A0A9W6MQ30_9PROT</name>
<protein>
    <submittedName>
        <fullName evidence="7">Lysine transporter LysE</fullName>
    </submittedName>
</protein>
<feature type="transmembrane region" description="Helical" evidence="6">
    <location>
        <begin position="153"/>
        <end position="171"/>
    </location>
</feature>
<feature type="transmembrane region" description="Helical" evidence="6">
    <location>
        <begin position="191"/>
        <end position="207"/>
    </location>
</feature>
<keyword evidence="4 6" id="KW-1133">Transmembrane helix</keyword>
<comment type="caution">
    <text evidence="7">The sequence shown here is derived from an EMBL/GenBank/DDBJ whole genome shotgun (WGS) entry which is preliminary data.</text>
</comment>
<evidence type="ECO:0000256" key="5">
    <source>
        <dbReference type="ARBA" id="ARBA00023136"/>
    </source>
</evidence>
<reference evidence="7" key="1">
    <citation type="journal article" date="2014" name="Int. J. Syst. Evol. Microbiol.">
        <title>Complete genome sequence of Corynebacterium casei LMG S-19264T (=DSM 44701T), isolated from a smear-ripened cheese.</title>
        <authorList>
            <consortium name="US DOE Joint Genome Institute (JGI-PGF)"/>
            <person name="Walter F."/>
            <person name="Albersmeier A."/>
            <person name="Kalinowski J."/>
            <person name="Ruckert C."/>
        </authorList>
    </citation>
    <scope>NUCLEOTIDE SEQUENCE</scope>
    <source>
        <strain evidence="7">VKM B-1513</strain>
    </source>
</reference>
<dbReference type="AlphaFoldDB" id="A0A9W6MQ30"/>
<dbReference type="Proteomes" id="UP001143486">
    <property type="component" value="Unassembled WGS sequence"/>
</dbReference>
<evidence type="ECO:0000256" key="2">
    <source>
        <dbReference type="ARBA" id="ARBA00022475"/>
    </source>
</evidence>
<keyword evidence="2" id="KW-1003">Cell membrane</keyword>
<dbReference type="Pfam" id="PF01810">
    <property type="entry name" value="LysE"/>
    <property type="match status" value="1"/>
</dbReference>
<dbReference type="GO" id="GO:0015171">
    <property type="term" value="F:amino acid transmembrane transporter activity"/>
    <property type="evidence" value="ECO:0007669"/>
    <property type="project" value="TreeGrafter"/>
</dbReference>
<evidence type="ECO:0000256" key="6">
    <source>
        <dbReference type="SAM" id="Phobius"/>
    </source>
</evidence>
<evidence type="ECO:0000256" key="4">
    <source>
        <dbReference type="ARBA" id="ARBA00022989"/>
    </source>
</evidence>
<dbReference type="PANTHER" id="PTHR30086">
    <property type="entry name" value="ARGININE EXPORTER PROTEIN ARGO"/>
    <property type="match status" value="1"/>
</dbReference>
<feature type="transmembrane region" description="Helical" evidence="6">
    <location>
        <begin position="41"/>
        <end position="64"/>
    </location>
</feature>
<organism evidence="7 8">
    <name type="scientific">Maricaulis virginensis</name>
    <dbReference type="NCBI Taxonomy" id="144022"/>
    <lineage>
        <taxon>Bacteria</taxon>
        <taxon>Pseudomonadati</taxon>
        <taxon>Pseudomonadota</taxon>
        <taxon>Alphaproteobacteria</taxon>
        <taxon>Maricaulales</taxon>
        <taxon>Maricaulaceae</taxon>
        <taxon>Maricaulis</taxon>
    </lineage>
</organism>
<feature type="transmembrane region" description="Helical" evidence="6">
    <location>
        <begin position="130"/>
        <end position="146"/>
    </location>
</feature>
<evidence type="ECO:0000313" key="8">
    <source>
        <dbReference type="Proteomes" id="UP001143486"/>
    </source>
</evidence>
<keyword evidence="8" id="KW-1185">Reference proteome</keyword>
<dbReference type="PANTHER" id="PTHR30086:SF20">
    <property type="entry name" value="ARGININE EXPORTER PROTEIN ARGO-RELATED"/>
    <property type="match status" value="1"/>
</dbReference>
<dbReference type="InterPro" id="IPR001123">
    <property type="entry name" value="LeuE-type"/>
</dbReference>
<accession>A0A9W6MQ30</accession>
<evidence type="ECO:0000256" key="3">
    <source>
        <dbReference type="ARBA" id="ARBA00022692"/>
    </source>
</evidence>
<dbReference type="EMBL" id="BSFE01000012">
    <property type="protein sequence ID" value="GLK53579.1"/>
    <property type="molecule type" value="Genomic_DNA"/>
</dbReference>
<evidence type="ECO:0000313" key="7">
    <source>
        <dbReference type="EMBL" id="GLK53579.1"/>
    </source>
</evidence>
<proteinExistence type="predicted"/>
<keyword evidence="5 6" id="KW-0472">Membrane</keyword>